<feature type="transmembrane region" description="Helical" evidence="5">
    <location>
        <begin position="214"/>
        <end position="232"/>
    </location>
</feature>
<keyword evidence="4 5" id="KW-0472">Membrane</keyword>
<dbReference type="GO" id="GO:0065002">
    <property type="term" value="P:intracellular protein transmembrane transport"/>
    <property type="evidence" value="ECO:0007669"/>
    <property type="project" value="TreeGrafter"/>
</dbReference>
<keyword evidence="5" id="KW-0813">Transport</keyword>
<evidence type="ECO:0000256" key="2">
    <source>
        <dbReference type="ARBA" id="ARBA00022692"/>
    </source>
</evidence>
<dbReference type="GO" id="GO:0043953">
    <property type="term" value="P:protein transport by the Tat complex"/>
    <property type="evidence" value="ECO:0007669"/>
    <property type="project" value="UniProtKB-UniRule"/>
</dbReference>
<evidence type="ECO:0000313" key="7">
    <source>
        <dbReference type="Proteomes" id="UP000593802"/>
    </source>
</evidence>
<accession>A0A7I8DAT4</accession>
<keyword evidence="7" id="KW-1185">Reference proteome</keyword>
<feature type="transmembrane region" description="Helical" evidence="5">
    <location>
        <begin position="149"/>
        <end position="178"/>
    </location>
</feature>
<evidence type="ECO:0000313" key="6">
    <source>
        <dbReference type="EMBL" id="BCJ85630.1"/>
    </source>
</evidence>
<dbReference type="HAMAP" id="MF_00902">
    <property type="entry name" value="TatC"/>
    <property type="match status" value="1"/>
</dbReference>
<dbReference type="PANTHER" id="PTHR30371:SF4">
    <property type="entry name" value="SEC-INDEPENDENT PROTEIN TRANSLOCASE PROTEIN TATCD"/>
    <property type="match status" value="1"/>
</dbReference>
<feature type="transmembrane region" description="Helical" evidence="5">
    <location>
        <begin position="190"/>
        <end position="208"/>
    </location>
</feature>
<name>A0A7I8DAT4_9BACL</name>
<keyword evidence="5" id="KW-0653">Protein transport</keyword>
<dbReference type="KEGG" id="eff:skT53_06150"/>
<dbReference type="GO" id="GO:0033281">
    <property type="term" value="C:TAT protein transport complex"/>
    <property type="evidence" value="ECO:0007669"/>
    <property type="project" value="UniProtKB-UniRule"/>
</dbReference>
<keyword evidence="5" id="KW-0811">Translocation</keyword>
<dbReference type="InterPro" id="IPR002033">
    <property type="entry name" value="TatC"/>
</dbReference>
<dbReference type="GO" id="GO:0009977">
    <property type="term" value="F:proton motive force dependent protein transmembrane transporter activity"/>
    <property type="evidence" value="ECO:0007669"/>
    <property type="project" value="TreeGrafter"/>
</dbReference>
<reference evidence="6 7" key="1">
    <citation type="submission" date="2020-08" db="EMBL/GenBank/DDBJ databases">
        <title>Complete Genome Sequence of Effusibacillus dendaii Strain skT53, Isolated from Farmland soil.</title>
        <authorList>
            <person name="Konishi T."/>
            <person name="Kawasaki H."/>
        </authorList>
    </citation>
    <scope>NUCLEOTIDE SEQUENCE [LARGE SCALE GENOMIC DNA]</scope>
    <source>
        <strain evidence="7">skT53</strain>
    </source>
</reference>
<comment type="function">
    <text evidence="5">Part of the twin-arginine translocation (Tat) system that transports large folded proteins containing a characteristic twin-arginine motif in their signal peptide across membranes.</text>
</comment>
<keyword evidence="5" id="KW-1003">Cell membrane</keyword>
<protein>
    <recommendedName>
        <fullName evidence="5">Sec-independent protein translocase protein TatC</fullName>
    </recommendedName>
</protein>
<evidence type="ECO:0000256" key="3">
    <source>
        <dbReference type="ARBA" id="ARBA00022989"/>
    </source>
</evidence>
<comment type="subcellular location">
    <subcellularLocation>
        <location evidence="5">Cell membrane</location>
        <topology evidence="5">Multi-pass membrane protein</topology>
    </subcellularLocation>
    <subcellularLocation>
        <location evidence="1">Membrane</location>
        <topology evidence="1">Multi-pass membrane protein</topology>
    </subcellularLocation>
</comment>
<dbReference type="Pfam" id="PF00902">
    <property type="entry name" value="TatC"/>
    <property type="match status" value="1"/>
</dbReference>
<dbReference type="NCBIfam" id="TIGR00945">
    <property type="entry name" value="tatC"/>
    <property type="match status" value="1"/>
</dbReference>
<feature type="transmembrane region" description="Helical" evidence="5">
    <location>
        <begin position="64"/>
        <end position="90"/>
    </location>
</feature>
<dbReference type="EMBL" id="AP023366">
    <property type="protein sequence ID" value="BCJ85630.1"/>
    <property type="molecule type" value="Genomic_DNA"/>
</dbReference>
<sequence length="251" mass="28444">MSVDKSTLVEHLAELRKRLIYTVVVFLVFLILSFFYVDRIFGILKGNLPAGMKLTALGPGDVLHVYVLVGSLAALALTLPFALVQAWLFIKPALSRKEQRWAITYIPGVILMFVLGVLFAWYVIFPMLLSFLIRLGSQQFTVLMTASSYFGLMTNIVLPLGFFFDMPVVVLFLTRIGIITPQQLTRFRKYAYLVLVVIASMISPPEFISHLSVAVPLILLYEISIWISKWAYRNRGERLSDSNLVKTDTDQ</sequence>
<evidence type="ECO:0000256" key="1">
    <source>
        <dbReference type="ARBA" id="ARBA00004141"/>
    </source>
</evidence>
<dbReference type="PRINTS" id="PR01840">
    <property type="entry name" value="TATCFAMILY"/>
</dbReference>
<keyword evidence="3 5" id="KW-1133">Transmembrane helix</keyword>
<proteinExistence type="inferred from homology"/>
<dbReference type="AlphaFoldDB" id="A0A7I8DAT4"/>
<dbReference type="PANTHER" id="PTHR30371">
    <property type="entry name" value="SEC-INDEPENDENT PROTEIN TRANSLOCASE PROTEIN TATC"/>
    <property type="match status" value="1"/>
</dbReference>
<evidence type="ECO:0000256" key="4">
    <source>
        <dbReference type="ARBA" id="ARBA00023136"/>
    </source>
</evidence>
<gene>
    <name evidence="5 6" type="primary">tatC</name>
    <name evidence="6" type="ORF">skT53_06150</name>
</gene>
<organism evidence="6 7">
    <name type="scientific">Effusibacillus dendaii</name>
    <dbReference type="NCBI Taxonomy" id="2743772"/>
    <lineage>
        <taxon>Bacteria</taxon>
        <taxon>Bacillati</taxon>
        <taxon>Bacillota</taxon>
        <taxon>Bacilli</taxon>
        <taxon>Bacillales</taxon>
        <taxon>Alicyclobacillaceae</taxon>
        <taxon>Effusibacillus</taxon>
    </lineage>
</organism>
<comment type="similarity">
    <text evidence="5">Belongs to the TatC family.</text>
</comment>
<feature type="transmembrane region" description="Helical" evidence="5">
    <location>
        <begin position="20"/>
        <end position="44"/>
    </location>
</feature>
<evidence type="ECO:0000256" key="5">
    <source>
        <dbReference type="HAMAP-Rule" id="MF_00902"/>
    </source>
</evidence>
<keyword evidence="2 5" id="KW-0812">Transmembrane</keyword>
<comment type="subunit">
    <text evidence="5">Forms a complex with TatA.</text>
</comment>
<dbReference type="Proteomes" id="UP000593802">
    <property type="component" value="Chromosome"/>
</dbReference>
<feature type="transmembrane region" description="Helical" evidence="5">
    <location>
        <begin position="102"/>
        <end position="129"/>
    </location>
</feature>
<dbReference type="RefSeq" id="WP_200759730.1">
    <property type="nucleotide sequence ID" value="NZ_AP023366.1"/>
</dbReference>